<comment type="function">
    <text evidence="6">Repressor of the lactose catabolism operon. Galactose-6-phosphate is the inducer.</text>
</comment>
<proteinExistence type="predicted"/>
<evidence type="ECO:0000256" key="5">
    <source>
        <dbReference type="ARBA" id="ARBA00023163"/>
    </source>
</evidence>
<organism evidence="8 9">
    <name type="scientific">Granulimonas faecalis</name>
    <dbReference type="NCBI Taxonomy" id="2894155"/>
    <lineage>
        <taxon>Bacteria</taxon>
        <taxon>Bacillati</taxon>
        <taxon>Actinomycetota</taxon>
        <taxon>Coriobacteriia</taxon>
        <taxon>Coriobacteriales</taxon>
        <taxon>Kribbibacteriaceae</taxon>
        <taxon>Granulimonas</taxon>
    </lineage>
</organism>
<dbReference type="PROSITE" id="PS51000">
    <property type="entry name" value="HTH_DEOR_2"/>
    <property type="match status" value="1"/>
</dbReference>
<dbReference type="Pfam" id="PF00455">
    <property type="entry name" value="DeoRC"/>
    <property type="match status" value="1"/>
</dbReference>
<dbReference type="GO" id="GO:0003677">
    <property type="term" value="F:DNA binding"/>
    <property type="evidence" value="ECO:0007669"/>
    <property type="project" value="UniProtKB-KW"/>
</dbReference>
<protein>
    <recommendedName>
        <fullName evidence="1">Lactose phosphotransferase system repressor</fullName>
    </recommendedName>
</protein>
<feature type="domain" description="HTH deoR-type" evidence="7">
    <location>
        <begin position="3"/>
        <end position="58"/>
    </location>
</feature>
<dbReference type="InterPro" id="IPR050313">
    <property type="entry name" value="Carb_Metab_HTH_regulators"/>
</dbReference>
<dbReference type="PANTHER" id="PTHR30363">
    <property type="entry name" value="HTH-TYPE TRANSCRIPTIONAL REGULATOR SRLR-RELATED"/>
    <property type="match status" value="1"/>
</dbReference>
<evidence type="ECO:0000256" key="1">
    <source>
        <dbReference type="ARBA" id="ARBA00021390"/>
    </source>
</evidence>
<dbReference type="InterPro" id="IPR018356">
    <property type="entry name" value="Tscrpt_reg_HTH_DeoR_CS"/>
</dbReference>
<keyword evidence="9" id="KW-1185">Reference proteome</keyword>
<dbReference type="Pfam" id="PF08220">
    <property type="entry name" value="HTH_DeoR"/>
    <property type="match status" value="1"/>
</dbReference>
<dbReference type="InterPro" id="IPR036390">
    <property type="entry name" value="WH_DNA-bd_sf"/>
</dbReference>
<evidence type="ECO:0000259" key="7">
    <source>
        <dbReference type="PROSITE" id="PS51000"/>
    </source>
</evidence>
<dbReference type="InterPro" id="IPR001034">
    <property type="entry name" value="DeoR_HTH"/>
</dbReference>
<evidence type="ECO:0000256" key="3">
    <source>
        <dbReference type="ARBA" id="ARBA00023015"/>
    </source>
</evidence>
<keyword evidence="4" id="KW-0238">DNA-binding</keyword>
<keyword evidence="5" id="KW-0804">Transcription</keyword>
<dbReference type="Gene3D" id="1.10.10.10">
    <property type="entry name" value="Winged helix-like DNA-binding domain superfamily/Winged helix DNA-binding domain"/>
    <property type="match status" value="1"/>
</dbReference>
<dbReference type="SUPFAM" id="SSF100950">
    <property type="entry name" value="NagB/RpiA/CoA transferase-like"/>
    <property type="match status" value="1"/>
</dbReference>
<dbReference type="SMART" id="SM00420">
    <property type="entry name" value="HTH_DEOR"/>
    <property type="match status" value="1"/>
</dbReference>
<sequence length="246" mass="26474">MIARQRLDRIVETVSRNGAATVPELAESFGISESTIRRDLDKLDSAGRLVKVHGGAVCLEDEHVRRELTIGERADLRTAEKARISRYAASLIGPDDLVYIDAGTTCRALVDHIGETRASYVTNSLDSAAALAVRGLSVVVLGGEVKPATAALVGPEAVETLSRYRFTLGFWGANGVSREYGLTTAERLEAQVKRLSIARTGRPFLLADHTKLGRVGPVVFDPLEAVTVLTDEVPPDWADVATVRAV</sequence>
<keyword evidence="2" id="KW-0678">Repressor</keyword>
<name>A0AAV5B4X9_9ACTN</name>
<keyword evidence="3" id="KW-0805">Transcription regulation</keyword>
<accession>A0AAV5B4X9</accession>
<dbReference type="AlphaFoldDB" id="A0AAV5B4X9"/>
<dbReference type="Proteomes" id="UP001055025">
    <property type="component" value="Unassembled WGS sequence"/>
</dbReference>
<dbReference type="SUPFAM" id="SSF46785">
    <property type="entry name" value="Winged helix' DNA-binding domain"/>
    <property type="match status" value="1"/>
</dbReference>
<dbReference type="InterPro" id="IPR037171">
    <property type="entry name" value="NagB/RpiA_transferase-like"/>
</dbReference>
<dbReference type="Gene3D" id="3.40.50.1360">
    <property type="match status" value="1"/>
</dbReference>
<dbReference type="PRINTS" id="PR00037">
    <property type="entry name" value="HTHLACR"/>
</dbReference>
<gene>
    <name evidence="8" type="primary">fruR_2</name>
    <name evidence="8" type="ORF">ATOP_16580</name>
</gene>
<dbReference type="InterPro" id="IPR014036">
    <property type="entry name" value="DeoR-like_C"/>
</dbReference>
<dbReference type="RefSeq" id="WP_265590994.1">
    <property type="nucleotide sequence ID" value="NZ_BQKC01000001.1"/>
</dbReference>
<dbReference type="PANTHER" id="PTHR30363:SF4">
    <property type="entry name" value="GLYCEROL-3-PHOSPHATE REGULON REPRESSOR"/>
    <property type="match status" value="1"/>
</dbReference>
<reference evidence="8" key="1">
    <citation type="journal article" date="2022" name="Int. J. Syst. Evol. Microbiol.">
        <title>Granulimonas faecalis gen. nov., sp. nov., and Leptogranulimonas caecicola gen. nov., sp. nov., novel lactate-producing Atopobiaceae bacteria isolated from mouse intestines, and an emended description of the family Atopobiaceae.</title>
        <authorList>
            <person name="Morinaga K."/>
            <person name="Kusada H."/>
            <person name="Sakamoto S."/>
            <person name="Murakami T."/>
            <person name="Toyoda A."/>
            <person name="Mori H."/>
            <person name="Meng X.Y."/>
            <person name="Takashino M."/>
            <person name="Murotomi K."/>
            <person name="Tamaki H."/>
        </authorList>
    </citation>
    <scope>NUCLEOTIDE SEQUENCE</scope>
    <source>
        <strain evidence="8">OPF53</strain>
    </source>
</reference>
<evidence type="ECO:0000313" key="8">
    <source>
        <dbReference type="EMBL" id="GJM56003.1"/>
    </source>
</evidence>
<dbReference type="GO" id="GO:0003700">
    <property type="term" value="F:DNA-binding transcription factor activity"/>
    <property type="evidence" value="ECO:0007669"/>
    <property type="project" value="InterPro"/>
</dbReference>
<dbReference type="EMBL" id="BQKC01000001">
    <property type="protein sequence ID" value="GJM56003.1"/>
    <property type="molecule type" value="Genomic_DNA"/>
</dbReference>
<evidence type="ECO:0000256" key="6">
    <source>
        <dbReference type="ARBA" id="ARBA00024937"/>
    </source>
</evidence>
<comment type="caution">
    <text evidence="8">The sequence shown here is derived from an EMBL/GenBank/DDBJ whole genome shotgun (WGS) entry which is preliminary data.</text>
</comment>
<dbReference type="SMART" id="SM01134">
    <property type="entry name" value="DeoRC"/>
    <property type="match status" value="1"/>
</dbReference>
<dbReference type="PROSITE" id="PS00894">
    <property type="entry name" value="HTH_DEOR_1"/>
    <property type="match status" value="1"/>
</dbReference>
<evidence type="ECO:0000313" key="9">
    <source>
        <dbReference type="Proteomes" id="UP001055025"/>
    </source>
</evidence>
<dbReference type="InterPro" id="IPR036388">
    <property type="entry name" value="WH-like_DNA-bd_sf"/>
</dbReference>
<evidence type="ECO:0000256" key="2">
    <source>
        <dbReference type="ARBA" id="ARBA00022491"/>
    </source>
</evidence>
<evidence type="ECO:0000256" key="4">
    <source>
        <dbReference type="ARBA" id="ARBA00023125"/>
    </source>
</evidence>